<dbReference type="GO" id="GO:0047423">
    <property type="term" value="F:N-methylhydantoinase (ATP-hydrolyzing) activity"/>
    <property type="evidence" value="ECO:0007669"/>
    <property type="project" value="UniProtKB-EC"/>
</dbReference>
<keyword evidence="2" id="KW-0378">Hydrolase</keyword>
<name>A0A160TW55_9ZZZZ</name>
<organism evidence="2">
    <name type="scientific">hydrothermal vent metagenome</name>
    <dbReference type="NCBI Taxonomy" id="652676"/>
    <lineage>
        <taxon>unclassified sequences</taxon>
        <taxon>metagenomes</taxon>
        <taxon>ecological metagenomes</taxon>
    </lineage>
</organism>
<dbReference type="InterPro" id="IPR045079">
    <property type="entry name" value="Oxoprolinase-like"/>
</dbReference>
<dbReference type="GO" id="GO:0006749">
    <property type="term" value="P:glutathione metabolic process"/>
    <property type="evidence" value="ECO:0007669"/>
    <property type="project" value="TreeGrafter"/>
</dbReference>
<protein>
    <submittedName>
        <fullName evidence="2">N-methylhydantoinase B</fullName>
        <ecNumber evidence="2">3.5.2.14</ecNumber>
    </submittedName>
</protein>
<gene>
    <name evidence="2" type="ORF">MGWOODY_XGa906</name>
</gene>
<reference evidence="2" key="1">
    <citation type="submission" date="2015-10" db="EMBL/GenBank/DDBJ databases">
        <authorList>
            <person name="Gilbert D.G."/>
        </authorList>
    </citation>
    <scope>NUCLEOTIDE SEQUENCE</scope>
</reference>
<dbReference type="AlphaFoldDB" id="A0A160TW55"/>
<dbReference type="GO" id="GO:0005829">
    <property type="term" value="C:cytosol"/>
    <property type="evidence" value="ECO:0007669"/>
    <property type="project" value="TreeGrafter"/>
</dbReference>
<dbReference type="Pfam" id="PF02538">
    <property type="entry name" value="Hydantoinase_B"/>
    <property type="match status" value="1"/>
</dbReference>
<proteinExistence type="predicted"/>
<evidence type="ECO:0000259" key="1">
    <source>
        <dbReference type="Pfam" id="PF02538"/>
    </source>
</evidence>
<dbReference type="PANTHER" id="PTHR11365">
    <property type="entry name" value="5-OXOPROLINASE RELATED"/>
    <property type="match status" value="1"/>
</dbReference>
<dbReference type="PANTHER" id="PTHR11365:SF23">
    <property type="entry name" value="HYPOTHETICAL 5-OXOPROLINASE (EUROFUNG)-RELATED"/>
    <property type="match status" value="1"/>
</dbReference>
<dbReference type="GO" id="GO:0017168">
    <property type="term" value="F:5-oxoprolinase (ATP-hydrolyzing) activity"/>
    <property type="evidence" value="ECO:0007669"/>
    <property type="project" value="TreeGrafter"/>
</dbReference>
<accession>A0A160TW55</accession>
<dbReference type="EC" id="3.5.2.14" evidence="2"/>
<feature type="domain" description="Hydantoinase B/oxoprolinase" evidence="1">
    <location>
        <begin position="4"/>
        <end position="522"/>
    </location>
</feature>
<sequence>MKSDPVTLELFKNALFSIADEMAVTICRTTYSGVLRDNMDFSTAFTDARGKLVAQGLTIPLHLGSIPTALESVLEHFGDDICPGDVFVMNDPYAGGMHLPDVFIFQPIFVEGEQIAIAATISHQADVGGRVPGSNASDSTEIYQEGLRIPPVKLFSAGKPNDTMWRLIEKNVRIPVQVFGDLRAQLSACAIAEKQFMELVERFGKETTRFYMQEVIDHTERLTRAALKNLPDGVFEFEDWIDDDGIDRDQPIRLYCTITKHNDAISVDWEGSSAQVKGAINCTLSFTKAVSYAAVRSVLDYDIPCNEGLFRAIEVTAPPGTVTNMVLPAACAARGLTGFRMGDCAFGALAMMLPDEVGAASDGGNSGLSIGGYDSARRPFIFVDFACGSWGGRPWADGVQGNSNMFANMASQSVELIESQNPLQILRYELIADRAGAGKYRGGVPYRRDYRFLEDEAVLQVRSDRKKIRPYGLYGGKPGKSSQNVMNPDSDAELLDSKLTMTLRNGDVFRHELPGGGGWGDPLERDPQRVLEDVRNEYVSPEGALNEYGVIIDLQALSVDKQATCDLRNSLREARGDTPMADISWSDV</sequence>
<dbReference type="InterPro" id="IPR003692">
    <property type="entry name" value="Hydantoinase_B"/>
</dbReference>
<evidence type="ECO:0000313" key="2">
    <source>
        <dbReference type="EMBL" id="CUS54667.1"/>
    </source>
</evidence>
<dbReference type="EMBL" id="CZRL01000104">
    <property type="protein sequence ID" value="CUS54667.1"/>
    <property type="molecule type" value="Genomic_DNA"/>
</dbReference>